<reference evidence="1 2" key="1">
    <citation type="submission" date="2019-04" db="EMBL/GenBank/DDBJ databases">
        <title>Comparative genomics and transcriptomics to analyze fruiting body development in filamentous ascomycetes.</title>
        <authorList>
            <consortium name="DOE Joint Genome Institute"/>
            <person name="Lutkenhaus R."/>
            <person name="Traeger S."/>
            <person name="Breuer J."/>
            <person name="Kuo A."/>
            <person name="Lipzen A."/>
            <person name="Pangilinan J."/>
            <person name="Dilworth D."/>
            <person name="Sandor L."/>
            <person name="Poggeler S."/>
            <person name="Barry K."/>
            <person name="Grigoriev I.V."/>
            <person name="Nowrousian M."/>
        </authorList>
    </citation>
    <scope>NUCLEOTIDE SEQUENCE [LARGE SCALE GENOMIC DNA]</scope>
    <source>
        <strain evidence="1 2">CBS 389.68</strain>
    </source>
</reference>
<organism evidence="1 2">
    <name type="scientific">Ascodesmis nigricans</name>
    <dbReference type="NCBI Taxonomy" id="341454"/>
    <lineage>
        <taxon>Eukaryota</taxon>
        <taxon>Fungi</taxon>
        <taxon>Dikarya</taxon>
        <taxon>Ascomycota</taxon>
        <taxon>Pezizomycotina</taxon>
        <taxon>Pezizomycetes</taxon>
        <taxon>Pezizales</taxon>
        <taxon>Ascodesmidaceae</taxon>
        <taxon>Ascodesmis</taxon>
    </lineage>
</organism>
<gene>
    <name evidence="1" type="ORF">EX30DRAFT_215463</name>
</gene>
<sequence>MPLPRPLRRLILALPLLWTVYLIVHFLRYPSNPFPAPPKSPTTAPLLRGQSVFPPTPRLRKHLILAATNDTDTQWLQFLPHWLGLTSEIRIAPEGNNGNEAGIYLDWLISHYDLLERWQHGDHSSDTPSRGKKSYNPGGVLIFAHAHDQSWHNNDFQFHTLEVSLRELNYPLISTRAFTNLRCDPSPGCPAWIRPHRRDSDPGPVPEAEQFFAEAWKELGLGARAPDVISATCCAQFAVSVKAVLRNRKEVYEKWRRWLDEKAALGMEDKDSGRVMEYLWHVLFTGEKACVDHEVCMCRHYGACFDEGGWEKWKGLRSETAMMQEQLKRGDTEGLPGQGFLKREIEKREGVLRGWIDEARERGRKLVAEGKL</sequence>
<protein>
    <submittedName>
        <fullName evidence="1">Uncharacterized protein</fullName>
    </submittedName>
</protein>
<dbReference type="STRING" id="341454.A0A4S2MZ79"/>
<evidence type="ECO:0000313" key="1">
    <source>
        <dbReference type="EMBL" id="TGZ82108.1"/>
    </source>
</evidence>
<dbReference type="OrthoDB" id="426718at2759"/>
<dbReference type="EMBL" id="ML220116">
    <property type="protein sequence ID" value="TGZ82108.1"/>
    <property type="molecule type" value="Genomic_DNA"/>
</dbReference>
<dbReference type="PANTHER" id="PTHR37490">
    <property type="entry name" value="EXPRESSED PROTEIN"/>
    <property type="match status" value="1"/>
</dbReference>
<name>A0A4S2MZ79_9PEZI</name>
<dbReference type="AlphaFoldDB" id="A0A4S2MZ79"/>
<accession>A0A4S2MZ79</accession>
<keyword evidence="2" id="KW-1185">Reference proteome</keyword>
<proteinExistence type="predicted"/>
<dbReference type="Pfam" id="PF11913">
    <property type="entry name" value="DUF3431"/>
    <property type="match status" value="1"/>
</dbReference>
<dbReference type="Proteomes" id="UP000298138">
    <property type="component" value="Unassembled WGS sequence"/>
</dbReference>
<dbReference type="InParanoid" id="A0A4S2MZ79"/>
<evidence type="ECO:0000313" key="2">
    <source>
        <dbReference type="Proteomes" id="UP000298138"/>
    </source>
</evidence>
<dbReference type="InterPro" id="IPR021838">
    <property type="entry name" value="DUF3431"/>
</dbReference>
<dbReference type="PANTHER" id="PTHR37490:SF2">
    <property type="match status" value="1"/>
</dbReference>